<evidence type="ECO:0000256" key="4">
    <source>
        <dbReference type="ARBA" id="ARBA00023033"/>
    </source>
</evidence>
<keyword evidence="2" id="KW-0288">FMN</keyword>
<dbReference type="PANTHER" id="PTHR42847">
    <property type="entry name" value="ALKANESULFONATE MONOOXYGENASE"/>
    <property type="match status" value="1"/>
</dbReference>
<gene>
    <name evidence="6" type="ORF">KDI_05860</name>
</gene>
<evidence type="ECO:0000256" key="3">
    <source>
        <dbReference type="ARBA" id="ARBA00023002"/>
    </source>
</evidence>
<keyword evidence="7" id="KW-1185">Reference proteome</keyword>
<evidence type="ECO:0000313" key="7">
    <source>
        <dbReference type="Proteomes" id="UP000322530"/>
    </source>
</evidence>
<dbReference type="GO" id="GO:0046306">
    <property type="term" value="P:alkanesulfonate catabolic process"/>
    <property type="evidence" value="ECO:0007669"/>
    <property type="project" value="TreeGrafter"/>
</dbReference>
<evidence type="ECO:0000256" key="1">
    <source>
        <dbReference type="ARBA" id="ARBA00022630"/>
    </source>
</evidence>
<keyword evidence="4" id="KW-0503">Monooxygenase</keyword>
<keyword evidence="3" id="KW-0560">Oxidoreductase</keyword>
<comment type="caution">
    <text evidence="6">The sequence shown here is derived from an EMBL/GenBank/DDBJ whole genome shotgun (WGS) entry which is preliminary data.</text>
</comment>
<keyword evidence="1" id="KW-0285">Flavoprotein</keyword>
<dbReference type="InterPro" id="IPR036661">
    <property type="entry name" value="Luciferase-like_sf"/>
</dbReference>
<organism evidence="6 7">
    <name type="scientific">Dictyobacter arantiisoli</name>
    <dbReference type="NCBI Taxonomy" id="2014874"/>
    <lineage>
        <taxon>Bacteria</taxon>
        <taxon>Bacillati</taxon>
        <taxon>Chloroflexota</taxon>
        <taxon>Ktedonobacteria</taxon>
        <taxon>Ktedonobacterales</taxon>
        <taxon>Dictyobacteraceae</taxon>
        <taxon>Dictyobacter</taxon>
    </lineage>
</organism>
<dbReference type="SUPFAM" id="SSF51679">
    <property type="entry name" value="Bacterial luciferase-like"/>
    <property type="match status" value="1"/>
</dbReference>
<dbReference type="PANTHER" id="PTHR42847:SF4">
    <property type="entry name" value="ALKANESULFONATE MONOOXYGENASE-RELATED"/>
    <property type="match status" value="1"/>
</dbReference>
<dbReference type="Gene3D" id="3.20.20.30">
    <property type="entry name" value="Luciferase-like domain"/>
    <property type="match status" value="1"/>
</dbReference>
<name>A0A5A5T6K7_9CHLR</name>
<dbReference type="InterPro" id="IPR050172">
    <property type="entry name" value="SsuD_RutA_monooxygenase"/>
</dbReference>
<accession>A0A5A5T6K7</accession>
<dbReference type="RefSeq" id="WP_149400072.1">
    <property type="nucleotide sequence ID" value="NZ_BIXY01000005.1"/>
</dbReference>
<dbReference type="Proteomes" id="UP000322530">
    <property type="component" value="Unassembled WGS sequence"/>
</dbReference>
<reference evidence="6 7" key="1">
    <citation type="submission" date="2019-01" db="EMBL/GenBank/DDBJ databases">
        <title>Draft genome sequence of Dictyobacter sp. Uno17.</title>
        <authorList>
            <person name="Wang C.M."/>
            <person name="Zheng Y."/>
            <person name="Sakai Y."/>
            <person name="Abe K."/>
            <person name="Yokota A."/>
            <person name="Yabe S."/>
        </authorList>
    </citation>
    <scope>NUCLEOTIDE SEQUENCE [LARGE SCALE GENOMIC DNA]</scope>
    <source>
        <strain evidence="6 7">Uno17</strain>
    </source>
</reference>
<evidence type="ECO:0000259" key="5">
    <source>
        <dbReference type="Pfam" id="PF00296"/>
    </source>
</evidence>
<protein>
    <submittedName>
        <fullName evidence="6">Luciferase-like protein</fullName>
    </submittedName>
</protein>
<dbReference type="OrthoDB" id="151009at2"/>
<evidence type="ECO:0000256" key="2">
    <source>
        <dbReference type="ARBA" id="ARBA00022643"/>
    </source>
</evidence>
<dbReference type="EMBL" id="BIXY01000005">
    <property type="protein sequence ID" value="GCF07022.1"/>
    <property type="molecule type" value="Genomic_DNA"/>
</dbReference>
<proteinExistence type="predicted"/>
<dbReference type="Pfam" id="PF00296">
    <property type="entry name" value="Bac_luciferase"/>
    <property type="match status" value="1"/>
</dbReference>
<dbReference type="InterPro" id="IPR011251">
    <property type="entry name" value="Luciferase-like_dom"/>
</dbReference>
<dbReference type="GO" id="GO:0008726">
    <property type="term" value="F:alkanesulfonate monooxygenase activity"/>
    <property type="evidence" value="ECO:0007669"/>
    <property type="project" value="TreeGrafter"/>
</dbReference>
<feature type="domain" description="Luciferase-like" evidence="5">
    <location>
        <begin position="11"/>
        <end position="175"/>
    </location>
</feature>
<evidence type="ECO:0000313" key="6">
    <source>
        <dbReference type="EMBL" id="GCF07022.1"/>
    </source>
</evidence>
<sequence length="281" mass="31808">MRYGFILPGGDVQTIPEMAGEAEAAGWDGVFIADCISIDTSDNPPGPWYDPWILLALMATRTSRITLGPMVAAISRRRPWKLARETMTLDHLSQGRIVLPVGLGAARDDAGFYKVGEEMSLRGRASIMDECLDILNAAWSGEPFSYEGNHYHVQRMQLLPPSFQQPRIPVWPIGVWPHEKSMQRVLRWDGIVPQKKDGSDTPLTPDDIRAIKVYVETNRKLTTPFDIIWEGETPANDPEQAATLVRPWIEAGITWWMESRWNNATPQEIRERIRQGPPRII</sequence>
<dbReference type="AlphaFoldDB" id="A0A5A5T6K7"/>